<dbReference type="Proteomes" id="UP000631114">
    <property type="component" value="Unassembled WGS sequence"/>
</dbReference>
<dbReference type="OrthoDB" id="1922866at2759"/>
<evidence type="ECO:0000256" key="1">
    <source>
        <dbReference type="ARBA" id="ARBA00022604"/>
    </source>
</evidence>
<feature type="compositionally biased region" description="Basic residues" evidence="4">
    <location>
        <begin position="205"/>
        <end position="219"/>
    </location>
</feature>
<name>A0A835HQB6_9MAGN</name>
<dbReference type="GO" id="GO:0001763">
    <property type="term" value="P:morphogenesis of a branching structure"/>
    <property type="evidence" value="ECO:0007669"/>
    <property type="project" value="InterPro"/>
</dbReference>
<proteinExistence type="inferred from homology"/>
<gene>
    <name evidence="5" type="ORF">IFM89_026338</name>
</gene>
<protein>
    <recommendedName>
        <fullName evidence="3">Protein TILLER ANGLE CONTROL 1</fullName>
    </recommendedName>
</protein>
<evidence type="ECO:0000256" key="2">
    <source>
        <dbReference type="ARBA" id="ARBA00025796"/>
    </source>
</evidence>
<keyword evidence="1" id="KW-0341">Growth regulation</keyword>
<sequence>MKIFNWMHRKFHHNADGYMVSPKKDELAYNNVDKCDTVTNETDTKALLDQVTLMDIWKDGILTIGTFGFDHDQIEYCMDKEEDEENNEEEECPVNREGQLNQLNPLVVKVVNPEPKIDVIDAKIQVHVEQVPETTPLLEMPEIRRRVTLADLLSADVDVTEKLHPVEVLESIGKKSAKTEKNSKTEKKSKASFGKKGKGNDSHPTKLHRMISKVLKKKIHPDLEGKIHGKDGLNDPSEKTLLKDGGRIEMVSLLQDAVSQS</sequence>
<evidence type="ECO:0000313" key="6">
    <source>
        <dbReference type="Proteomes" id="UP000631114"/>
    </source>
</evidence>
<dbReference type="AlphaFoldDB" id="A0A835HQB6"/>
<feature type="compositionally biased region" description="Basic and acidic residues" evidence="4">
    <location>
        <begin position="177"/>
        <end position="189"/>
    </location>
</feature>
<comment type="similarity">
    <text evidence="2">Belongs to the TAC family.</text>
</comment>
<keyword evidence="6" id="KW-1185">Reference proteome</keyword>
<dbReference type="PANTHER" id="PTHR38366">
    <property type="entry name" value="NAD-DEPENDENT PROTEIN DEACETYLASE HST1-LIKE PROTEIN"/>
    <property type="match status" value="1"/>
</dbReference>
<dbReference type="PANTHER" id="PTHR38366:SF1">
    <property type="entry name" value="PROTEIN TILLER ANGLE CONTROL 1"/>
    <property type="match status" value="1"/>
</dbReference>
<feature type="compositionally biased region" description="Basic and acidic residues" evidence="4">
    <location>
        <begin position="220"/>
        <end position="241"/>
    </location>
</feature>
<reference evidence="5 6" key="1">
    <citation type="submission" date="2020-10" db="EMBL/GenBank/DDBJ databases">
        <title>The Coptis chinensis genome and diversification of protoberbering-type alkaloids.</title>
        <authorList>
            <person name="Wang B."/>
            <person name="Shu S."/>
            <person name="Song C."/>
            <person name="Liu Y."/>
        </authorList>
    </citation>
    <scope>NUCLEOTIDE SEQUENCE [LARGE SCALE GENOMIC DNA]</scope>
    <source>
        <strain evidence="5">HL-2020</strain>
        <tissue evidence="5">Leaf</tissue>
    </source>
</reference>
<dbReference type="EMBL" id="JADFTS010000006">
    <property type="protein sequence ID" value="KAF9602253.1"/>
    <property type="molecule type" value="Genomic_DNA"/>
</dbReference>
<organism evidence="5 6">
    <name type="scientific">Coptis chinensis</name>
    <dbReference type="NCBI Taxonomy" id="261450"/>
    <lineage>
        <taxon>Eukaryota</taxon>
        <taxon>Viridiplantae</taxon>
        <taxon>Streptophyta</taxon>
        <taxon>Embryophyta</taxon>
        <taxon>Tracheophyta</taxon>
        <taxon>Spermatophyta</taxon>
        <taxon>Magnoliopsida</taxon>
        <taxon>Ranunculales</taxon>
        <taxon>Ranunculaceae</taxon>
        <taxon>Coptidoideae</taxon>
        <taxon>Coptis</taxon>
    </lineage>
</organism>
<accession>A0A835HQB6</accession>
<evidence type="ECO:0000256" key="3">
    <source>
        <dbReference type="ARBA" id="ARBA00026138"/>
    </source>
</evidence>
<dbReference type="InterPro" id="IPR044989">
    <property type="entry name" value="TAC1"/>
</dbReference>
<evidence type="ECO:0000313" key="5">
    <source>
        <dbReference type="EMBL" id="KAF9602253.1"/>
    </source>
</evidence>
<comment type="caution">
    <text evidence="5">The sequence shown here is derived from an EMBL/GenBank/DDBJ whole genome shotgun (WGS) entry which is preliminary data.</text>
</comment>
<feature type="region of interest" description="Disordered" evidence="4">
    <location>
        <begin position="175"/>
        <end position="241"/>
    </location>
</feature>
<evidence type="ECO:0000256" key="4">
    <source>
        <dbReference type="SAM" id="MobiDB-lite"/>
    </source>
</evidence>